<reference evidence="2 3" key="1">
    <citation type="submission" date="2024-01" db="EMBL/GenBank/DDBJ databases">
        <title>The complete chloroplast genome sequence of Lithospermum erythrorhizon: insights into the phylogenetic relationship among Boraginaceae species and the maternal lineages of purple gromwells.</title>
        <authorList>
            <person name="Okada T."/>
            <person name="Watanabe K."/>
        </authorList>
    </citation>
    <scope>NUCLEOTIDE SEQUENCE [LARGE SCALE GENOMIC DNA]</scope>
</reference>
<accession>A0AAV3NN03</accession>
<evidence type="ECO:0000313" key="2">
    <source>
        <dbReference type="EMBL" id="GAA0140308.1"/>
    </source>
</evidence>
<dbReference type="EMBL" id="BAABME010000168">
    <property type="protein sequence ID" value="GAA0140308.1"/>
    <property type="molecule type" value="Genomic_DNA"/>
</dbReference>
<comment type="caution">
    <text evidence="2">The sequence shown here is derived from an EMBL/GenBank/DDBJ whole genome shotgun (WGS) entry which is preliminary data.</text>
</comment>
<feature type="region of interest" description="Disordered" evidence="1">
    <location>
        <begin position="50"/>
        <end position="69"/>
    </location>
</feature>
<protein>
    <submittedName>
        <fullName evidence="2">Uncharacterized protein</fullName>
    </submittedName>
</protein>
<gene>
    <name evidence="2" type="ORF">LIER_01680</name>
</gene>
<evidence type="ECO:0000313" key="3">
    <source>
        <dbReference type="Proteomes" id="UP001454036"/>
    </source>
</evidence>
<evidence type="ECO:0000256" key="1">
    <source>
        <dbReference type="SAM" id="MobiDB-lite"/>
    </source>
</evidence>
<dbReference type="Proteomes" id="UP001454036">
    <property type="component" value="Unassembled WGS sequence"/>
</dbReference>
<sequence>MVKILMISIFTIGRSIFILARGRGLVHRRRRGFNGAEGKKLLGSKWSCRSEEKETRSEEGAPAGAANSVNFRDGDRGWGVLKEEKCWRIILILLVIK</sequence>
<feature type="compositionally biased region" description="Basic and acidic residues" evidence="1">
    <location>
        <begin position="50"/>
        <end position="59"/>
    </location>
</feature>
<organism evidence="2 3">
    <name type="scientific">Lithospermum erythrorhizon</name>
    <name type="common">Purple gromwell</name>
    <name type="synonym">Lithospermum officinale var. erythrorhizon</name>
    <dbReference type="NCBI Taxonomy" id="34254"/>
    <lineage>
        <taxon>Eukaryota</taxon>
        <taxon>Viridiplantae</taxon>
        <taxon>Streptophyta</taxon>
        <taxon>Embryophyta</taxon>
        <taxon>Tracheophyta</taxon>
        <taxon>Spermatophyta</taxon>
        <taxon>Magnoliopsida</taxon>
        <taxon>eudicotyledons</taxon>
        <taxon>Gunneridae</taxon>
        <taxon>Pentapetalae</taxon>
        <taxon>asterids</taxon>
        <taxon>lamiids</taxon>
        <taxon>Boraginales</taxon>
        <taxon>Boraginaceae</taxon>
        <taxon>Boraginoideae</taxon>
        <taxon>Lithospermeae</taxon>
        <taxon>Lithospermum</taxon>
    </lineage>
</organism>
<keyword evidence="3" id="KW-1185">Reference proteome</keyword>
<proteinExistence type="predicted"/>
<name>A0AAV3NN03_LITER</name>
<dbReference type="AlphaFoldDB" id="A0AAV3NN03"/>